<sequence>MSNMMGKMMKMLKEILEALSLLEEVMHDVPNSNNKGHCKVINHLELDNNSQEEFRTSDQKDELNMIEGVADPIDINIEVAIDEIVDVEVALTTNIKLKPFLIESVNELTHFLAIIEEMSYEEVDEFILGRQ</sequence>
<proteinExistence type="predicted"/>
<organism evidence="1 2">
    <name type="scientific">Gossypium arboreum</name>
    <name type="common">Tree cotton</name>
    <name type="synonym">Gossypium nanking</name>
    <dbReference type="NCBI Taxonomy" id="29729"/>
    <lineage>
        <taxon>Eukaryota</taxon>
        <taxon>Viridiplantae</taxon>
        <taxon>Streptophyta</taxon>
        <taxon>Embryophyta</taxon>
        <taxon>Tracheophyta</taxon>
        <taxon>Spermatophyta</taxon>
        <taxon>Magnoliopsida</taxon>
        <taxon>eudicotyledons</taxon>
        <taxon>Gunneridae</taxon>
        <taxon>Pentapetalae</taxon>
        <taxon>rosids</taxon>
        <taxon>malvids</taxon>
        <taxon>Malvales</taxon>
        <taxon>Malvaceae</taxon>
        <taxon>Malvoideae</taxon>
        <taxon>Gossypium</taxon>
    </lineage>
</organism>
<protein>
    <submittedName>
        <fullName evidence="1">Uncharacterized protein</fullName>
    </submittedName>
</protein>
<evidence type="ECO:0000313" key="1">
    <source>
        <dbReference type="EMBL" id="KAK5835535.1"/>
    </source>
</evidence>
<name>A0ABR0Q8R5_GOSAR</name>
<gene>
    <name evidence="1" type="ORF">PVK06_011226</name>
</gene>
<reference evidence="1 2" key="1">
    <citation type="submission" date="2023-03" db="EMBL/GenBank/DDBJ databases">
        <title>WGS of Gossypium arboreum.</title>
        <authorList>
            <person name="Yu D."/>
        </authorList>
    </citation>
    <scope>NUCLEOTIDE SEQUENCE [LARGE SCALE GENOMIC DNA]</scope>
    <source>
        <tissue evidence="1">Leaf</tissue>
    </source>
</reference>
<keyword evidence="2" id="KW-1185">Reference proteome</keyword>
<accession>A0ABR0Q8R5</accession>
<comment type="caution">
    <text evidence="1">The sequence shown here is derived from an EMBL/GenBank/DDBJ whole genome shotgun (WGS) entry which is preliminary data.</text>
</comment>
<evidence type="ECO:0000313" key="2">
    <source>
        <dbReference type="Proteomes" id="UP001358586"/>
    </source>
</evidence>
<dbReference type="Proteomes" id="UP001358586">
    <property type="component" value="Chromosome 4"/>
</dbReference>
<dbReference type="EMBL" id="JARKNE010000004">
    <property type="protein sequence ID" value="KAK5835535.1"/>
    <property type="molecule type" value="Genomic_DNA"/>
</dbReference>